<feature type="binding site" evidence="17">
    <location>
        <position position="112"/>
    </location>
    <ligand>
        <name>Mg(2+)</name>
        <dbReference type="ChEBI" id="CHEBI:18420"/>
    </ligand>
</feature>
<feature type="binding site" evidence="17">
    <location>
        <position position="434"/>
    </location>
    <ligand>
        <name>acetyl-CoA</name>
        <dbReference type="ChEBI" id="CHEBI:57288"/>
    </ligand>
</feature>
<dbReference type="InterPro" id="IPR038009">
    <property type="entry name" value="GlmU_C_LbH"/>
</dbReference>
<evidence type="ECO:0000256" key="15">
    <source>
        <dbReference type="ARBA" id="ARBA00048493"/>
    </source>
</evidence>
<feature type="active site" description="Proton acceptor" evidence="17">
    <location>
        <position position="374"/>
    </location>
</feature>
<dbReference type="InterPro" id="IPR011004">
    <property type="entry name" value="Trimer_LpxA-like_sf"/>
</dbReference>
<organism evidence="19 20">
    <name type="scientific">Nocardia alba</name>
    <dbReference type="NCBI Taxonomy" id="225051"/>
    <lineage>
        <taxon>Bacteria</taxon>
        <taxon>Bacillati</taxon>
        <taxon>Actinomycetota</taxon>
        <taxon>Actinomycetes</taxon>
        <taxon>Mycobacteriales</taxon>
        <taxon>Nocardiaceae</taxon>
        <taxon>Nocardia</taxon>
    </lineage>
</organism>
<evidence type="ECO:0000256" key="16">
    <source>
        <dbReference type="ARBA" id="ARBA00049628"/>
    </source>
</evidence>
<dbReference type="GO" id="GO:0008360">
    <property type="term" value="P:regulation of cell shape"/>
    <property type="evidence" value="ECO:0007669"/>
    <property type="project" value="UniProtKB-KW"/>
</dbReference>
<dbReference type="InterPro" id="IPR029044">
    <property type="entry name" value="Nucleotide-diphossugar_trans"/>
</dbReference>
<dbReference type="CDD" id="cd03353">
    <property type="entry name" value="LbH_GlmU_C"/>
    <property type="match status" value="1"/>
</dbReference>
<keyword evidence="12 17" id="KW-0012">Acyltransferase</keyword>
<dbReference type="UniPathway" id="UPA00973"/>
<protein>
    <recommendedName>
        <fullName evidence="17">Bifunctional protein GlmU</fullName>
    </recommendedName>
    <domain>
        <recommendedName>
            <fullName evidence="17">UDP-N-acetylglucosamine pyrophosphorylase</fullName>
            <ecNumber evidence="17">2.7.7.23</ecNumber>
        </recommendedName>
        <alternativeName>
            <fullName evidence="17">N-acetylglucosamine-1-phosphate uridyltransferase</fullName>
        </alternativeName>
    </domain>
    <domain>
        <recommendedName>
            <fullName evidence="17">Glucosamine-1-phosphate N-acetyltransferase</fullName>
            <ecNumber evidence="17">2.3.1.157</ecNumber>
        </recommendedName>
    </domain>
</protein>
<feature type="binding site" evidence="17">
    <location>
        <position position="81"/>
    </location>
    <ligand>
        <name>UDP-N-acetyl-alpha-D-glucosamine</name>
        <dbReference type="ChEBI" id="CHEBI:57705"/>
    </ligand>
</feature>
<dbReference type="STRING" id="1210063.GCA_001612665_03446"/>
<dbReference type="GO" id="GO:0019134">
    <property type="term" value="F:glucosamine-1-phosphate N-acetyltransferase activity"/>
    <property type="evidence" value="ECO:0007669"/>
    <property type="project" value="UniProtKB-UniRule"/>
</dbReference>
<dbReference type="SUPFAM" id="SSF53448">
    <property type="entry name" value="Nucleotide-diphospho-sugar transferases"/>
    <property type="match status" value="1"/>
</dbReference>
<dbReference type="NCBIfam" id="NF010932">
    <property type="entry name" value="PRK14352.1"/>
    <property type="match status" value="1"/>
</dbReference>
<keyword evidence="7 17" id="KW-0677">Repeat</keyword>
<dbReference type="GO" id="GO:0000902">
    <property type="term" value="P:cell morphogenesis"/>
    <property type="evidence" value="ECO:0007669"/>
    <property type="project" value="UniProtKB-UniRule"/>
</dbReference>
<dbReference type="CDD" id="cd02540">
    <property type="entry name" value="GT2_GlmU_N_bac"/>
    <property type="match status" value="1"/>
</dbReference>
<dbReference type="InterPro" id="IPR005882">
    <property type="entry name" value="Bifunctional_GlmU"/>
</dbReference>
<dbReference type="Gene3D" id="2.160.10.10">
    <property type="entry name" value="Hexapeptide repeat proteins"/>
    <property type="match status" value="1"/>
</dbReference>
<accession>A0A4R1G168</accession>
<comment type="subunit">
    <text evidence="17">Homotrimer.</text>
</comment>
<dbReference type="NCBIfam" id="TIGR01173">
    <property type="entry name" value="glmU"/>
    <property type="match status" value="1"/>
</dbReference>
<evidence type="ECO:0000256" key="8">
    <source>
        <dbReference type="ARBA" id="ARBA00022842"/>
    </source>
</evidence>
<keyword evidence="13 17" id="KW-0961">Cell wall biogenesis/degradation</keyword>
<comment type="function">
    <text evidence="16 17">Catalyzes the last two sequential reactions in the de novo biosynthetic pathway for UDP-N-acetylglucosamine (UDP-GlcNAc). The C-terminal domain catalyzes the transfer of acetyl group from acetyl coenzyme A to glucosamine-1-phosphate (GlcN-1-P) to produce N-acetylglucosamine-1-phosphate (GlcNAc-1-P), which is converted into UDP-GlcNAc by the transfer of uridine 5-monophosphate (from uridine 5-triphosphate), a reaction catalyzed by the N-terminal domain.</text>
</comment>
<feature type="binding site" evidence="17">
    <location>
        <position position="391"/>
    </location>
    <ligand>
        <name>acetyl-CoA</name>
        <dbReference type="ChEBI" id="CHEBI:57288"/>
    </ligand>
</feature>
<dbReference type="GO" id="GO:0016020">
    <property type="term" value="C:membrane"/>
    <property type="evidence" value="ECO:0007669"/>
    <property type="project" value="GOC"/>
</dbReference>
<feature type="binding site" evidence="17">
    <location>
        <position position="239"/>
    </location>
    <ligand>
        <name>Mg(2+)</name>
        <dbReference type="ChEBI" id="CHEBI:18420"/>
    </ligand>
</feature>
<feature type="binding site" evidence="17">
    <location>
        <position position="239"/>
    </location>
    <ligand>
        <name>UDP-N-acetyl-alpha-D-glucosamine</name>
        <dbReference type="ChEBI" id="CHEBI:57705"/>
    </ligand>
</feature>
<keyword evidence="10 17" id="KW-0573">Peptidoglycan synthesis</keyword>
<feature type="binding site" evidence="17">
    <location>
        <position position="362"/>
    </location>
    <ligand>
        <name>UDP-N-acetyl-alpha-D-glucosamine</name>
        <dbReference type="ChEBI" id="CHEBI:57705"/>
    </ligand>
</feature>
<feature type="binding site" evidence="17">
    <location>
        <position position="388"/>
    </location>
    <ligand>
        <name>UDP-N-acetyl-alpha-D-glucosamine</name>
        <dbReference type="ChEBI" id="CHEBI:57705"/>
    </ligand>
</feature>
<dbReference type="GO" id="GO:0005737">
    <property type="term" value="C:cytoplasm"/>
    <property type="evidence" value="ECO:0007669"/>
    <property type="project" value="UniProtKB-SubCell"/>
</dbReference>
<feature type="binding site" evidence="17">
    <location>
        <position position="377"/>
    </location>
    <ligand>
        <name>UDP-N-acetyl-alpha-D-glucosamine</name>
        <dbReference type="ChEBI" id="CHEBI:57705"/>
    </ligand>
</feature>
<keyword evidence="20" id="KW-1185">Reference proteome</keyword>
<sequence>MSPQTAVVVLAAGAGTRMRSKTPKVLHPLAGRSMLSHALHAAVEIDPTHLITVVGHDREKVGAAVADVGKELGREIVCAVQEQQLGTGHAVQCALGSIPTDFDGDLLVTSADVPLLDGHTLSALLDEHRSYAERPAVTVLTFVPDDANGYGRIVRDDDGQVAEIVEHADATPEQAKLKEVNSGVYAFDASVLRTMIGRLSTANAQHELYLTDVLRLAREAGHPVHGARLVDSNKVTGVNDRVQLSQAGATLNRYILERHMRAGVTIVDPATTWIDSSVRIGRDAVLRPGTQLFGETQIGEDAEIGPDTTLTDVFVGQGASVIRTHGAGARIGEGATIGPFSYLRPGTVVGEEGKLGAFVETKNASIGAHSKVPHLTYVGDATIGEHSNIGASSVFVNYDGVNKHHTVVGSHVRTGSDTMFIAPVTVGDGAYTGAGTVLRRSVPPGALAVSGGPQRTFENWVQRYRPGTAAARAAAEAIAADETSSKAIEQKDGNQQ</sequence>
<dbReference type="InterPro" id="IPR005835">
    <property type="entry name" value="NTP_transferase_dom"/>
</dbReference>
<dbReference type="EC" id="2.3.1.157" evidence="17"/>
<feature type="domain" description="Nucleotidyl transferase" evidence="18">
    <location>
        <begin position="7"/>
        <end position="224"/>
    </location>
</feature>
<feature type="binding site" evidence="17">
    <location>
        <begin position="397"/>
        <end position="398"/>
    </location>
    <ligand>
        <name>acetyl-CoA</name>
        <dbReference type="ChEBI" id="CHEBI:57288"/>
    </ligand>
</feature>
<dbReference type="InterPro" id="IPR050065">
    <property type="entry name" value="GlmU-like"/>
</dbReference>
<feature type="binding site" evidence="17">
    <location>
        <position position="166"/>
    </location>
    <ligand>
        <name>UDP-N-acetyl-alpha-D-glucosamine</name>
        <dbReference type="ChEBI" id="CHEBI:57705"/>
    </ligand>
</feature>
<comment type="pathway">
    <text evidence="17">Bacterial outer membrane biogenesis; LPS lipid A biosynthesis.</text>
</comment>
<dbReference type="GO" id="GO:0003977">
    <property type="term" value="F:UDP-N-acetylglucosamine diphosphorylase activity"/>
    <property type="evidence" value="ECO:0007669"/>
    <property type="project" value="UniProtKB-UniRule"/>
</dbReference>
<dbReference type="Pfam" id="PF00483">
    <property type="entry name" value="NTP_transferase"/>
    <property type="match status" value="1"/>
</dbReference>
<evidence type="ECO:0000256" key="2">
    <source>
        <dbReference type="ARBA" id="ARBA00005208"/>
    </source>
</evidence>
<feature type="binding site" evidence="17">
    <location>
        <position position="24"/>
    </location>
    <ligand>
        <name>UDP-N-acetyl-alpha-D-glucosamine</name>
        <dbReference type="ChEBI" id="CHEBI:57705"/>
    </ligand>
</feature>
<comment type="caution">
    <text evidence="19">The sequence shown here is derived from an EMBL/GenBank/DDBJ whole genome shotgun (WGS) entry which is preliminary data.</text>
</comment>
<comment type="similarity">
    <text evidence="17">In the N-terminal section; belongs to the N-acetylglucosamine-1-phosphate uridyltransferase family.</text>
</comment>
<evidence type="ECO:0000256" key="14">
    <source>
        <dbReference type="ARBA" id="ARBA00048247"/>
    </source>
</evidence>
<gene>
    <name evidence="17" type="primary">glmU</name>
    <name evidence="19" type="ORF">DFR71_0949</name>
</gene>
<evidence type="ECO:0000256" key="3">
    <source>
        <dbReference type="ARBA" id="ARBA00022490"/>
    </source>
</evidence>
<comment type="caution">
    <text evidence="17">Lacks conserved residue(s) required for the propagation of feature annotation.</text>
</comment>
<evidence type="ECO:0000256" key="7">
    <source>
        <dbReference type="ARBA" id="ARBA00022737"/>
    </source>
</evidence>
<keyword evidence="11 17" id="KW-0511">Multifunctional enzyme</keyword>
<dbReference type="OrthoDB" id="9775031at2"/>
<comment type="cofactor">
    <cofactor evidence="17">
        <name>Mg(2+)</name>
        <dbReference type="ChEBI" id="CHEBI:18420"/>
    </cofactor>
    <text evidence="17">Binds 1 Mg(2+) ion per subunit.</text>
</comment>
<evidence type="ECO:0000256" key="12">
    <source>
        <dbReference type="ARBA" id="ARBA00023315"/>
    </source>
</evidence>
<feature type="region of interest" description="Pyrophosphorylase" evidence="17">
    <location>
        <begin position="1"/>
        <end position="241"/>
    </location>
</feature>
<comment type="catalytic activity">
    <reaction evidence="15 17">
        <text>N-acetyl-alpha-D-glucosamine 1-phosphate + UTP + H(+) = UDP-N-acetyl-alpha-D-glucosamine + diphosphate</text>
        <dbReference type="Rhea" id="RHEA:13509"/>
        <dbReference type="ChEBI" id="CHEBI:15378"/>
        <dbReference type="ChEBI" id="CHEBI:33019"/>
        <dbReference type="ChEBI" id="CHEBI:46398"/>
        <dbReference type="ChEBI" id="CHEBI:57705"/>
        <dbReference type="ChEBI" id="CHEBI:57776"/>
        <dbReference type="EC" id="2.7.7.23"/>
    </reaction>
</comment>
<dbReference type="GO" id="GO:0071555">
    <property type="term" value="P:cell wall organization"/>
    <property type="evidence" value="ECO:0007669"/>
    <property type="project" value="UniProtKB-KW"/>
</dbReference>
<dbReference type="PANTHER" id="PTHR43584">
    <property type="entry name" value="NUCLEOTIDYL TRANSFERASE"/>
    <property type="match status" value="1"/>
</dbReference>
<dbReference type="UniPathway" id="UPA00113">
    <property type="reaction ID" value="UER00532"/>
</dbReference>
<evidence type="ECO:0000256" key="13">
    <source>
        <dbReference type="ARBA" id="ARBA00023316"/>
    </source>
</evidence>
<comment type="catalytic activity">
    <reaction evidence="14 17">
        <text>alpha-D-glucosamine 1-phosphate + acetyl-CoA = N-acetyl-alpha-D-glucosamine 1-phosphate + CoA + H(+)</text>
        <dbReference type="Rhea" id="RHEA:13725"/>
        <dbReference type="ChEBI" id="CHEBI:15378"/>
        <dbReference type="ChEBI" id="CHEBI:57287"/>
        <dbReference type="ChEBI" id="CHEBI:57288"/>
        <dbReference type="ChEBI" id="CHEBI:57776"/>
        <dbReference type="ChEBI" id="CHEBI:58516"/>
        <dbReference type="EC" id="2.3.1.157"/>
    </reaction>
</comment>
<proteinExistence type="inferred from homology"/>
<feature type="binding site" evidence="17">
    <location>
        <position position="151"/>
    </location>
    <ligand>
        <name>UDP-N-acetyl-alpha-D-glucosamine</name>
        <dbReference type="ChEBI" id="CHEBI:57705"/>
    </ligand>
</feature>
<dbReference type="EC" id="2.7.7.23" evidence="17"/>
<dbReference type="HAMAP" id="MF_01631">
    <property type="entry name" value="GlmU"/>
    <property type="match status" value="1"/>
</dbReference>
<comment type="pathway">
    <text evidence="1 17">Nucleotide-sugar biosynthesis; UDP-N-acetyl-alpha-D-glucosamine biosynthesis; N-acetyl-alpha-D-glucosamine 1-phosphate from alpha-D-glucosamine 6-phosphate (route II): step 2/2.</text>
</comment>
<feature type="binding site" evidence="17">
    <location>
        <position position="344"/>
    </location>
    <ligand>
        <name>UDP-N-acetyl-alpha-D-glucosamine</name>
        <dbReference type="ChEBI" id="CHEBI:57705"/>
    </ligand>
</feature>
<keyword evidence="9 17" id="KW-0133">Cell shape</keyword>
<dbReference type="Proteomes" id="UP000294856">
    <property type="component" value="Unassembled WGS sequence"/>
</dbReference>
<dbReference type="GO" id="GO:0009245">
    <property type="term" value="P:lipid A biosynthetic process"/>
    <property type="evidence" value="ECO:0007669"/>
    <property type="project" value="UniProtKB-UniRule"/>
</dbReference>
<evidence type="ECO:0000259" key="18">
    <source>
        <dbReference type="Pfam" id="PF00483"/>
    </source>
</evidence>
<comment type="similarity">
    <text evidence="17">In the C-terminal section; belongs to the transferase hexapeptide repeat family.</text>
</comment>
<keyword evidence="5 17" id="KW-0548">Nucleotidyltransferase</keyword>
<dbReference type="SUPFAM" id="SSF51161">
    <property type="entry name" value="Trimeric LpxA-like enzymes"/>
    <property type="match status" value="1"/>
</dbReference>
<dbReference type="GO" id="GO:0006048">
    <property type="term" value="P:UDP-N-acetylglucosamine biosynthetic process"/>
    <property type="evidence" value="ECO:0007669"/>
    <property type="project" value="UniProtKB-UniPathway"/>
</dbReference>
<keyword evidence="8 17" id="KW-0460">Magnesium</keyword>
<evidence type="ECO:0000313" key="20">
    <source>
        <dbReference type="Proteomes" id="UP000294856"/>
    </source>
</evidence>
<reference evidence="19 20" key="1">
    <citation type="submission" date="2019-03" db="EMBL/GenBank/DDBJ databases">
        <title>Genomic Encyclopedia of Type Strains, Phase IV (KMG-IV): sequencing the most valuable type-strain genomes for metagenomic binning, comparative biology and taxonomic classification.</title>
        <authorList>
            <person name="Goeker M."/>
        </authorList>
    </citation>
    <scope>NUCLEOTIDE SEQUENCE [LARGE SCALE GENOMIC DNA]</scope>
    <source>
        <strain evidence="19 20">DSM 44684</strain>
    </source>
</reference>
<evidence type="ECO:0000256" key="1">
    <source>
        <dbReference type="ARBA" id="ARBA00005166"/>
    </source>
</evidence>
<dbReference type="Gene3D" id="3.90.550.10">
    <property type="entry name" value="Spore Coat Polysaccharide Biosynthesis Protein SpsA, Chain A"/>
    <property type="match status" value="1"/>
</dbReference>
<dbReference type="PANTHER" id="PTHR43584:SF3">
    <property type="entry name" value="BIFUNCTIONAL PROTEIN GLMU"/>
    <property type="match status" value="1"/>
</dbReference>
<comment type="pathway">
    <text evidence="2 17">Nucleotide-sugar biosynthesis; UDP-N-acetyl-alpha-D-glucosamine biosynthesis; UDP-N-acetyl-alpha-D-glucosamine from N-acetyl-alpha-D-glucosamine 1-phosphate: step 1/1.</text>
</comment>
<keyword evidence="3 17" id="KW-0963">Cytoplasm</keyword>
<dbReference type="RefSeq" id="WP_067451594.1">
    <property type="nucleotide sequence ID" value="NZ_SMFR01000001.1"/>
</dbReference>
<feature type="region of interest" description="N-acetyltransferase" evidence="17">
    <location>
        <begin position="263"/>
        <end position="496"/>
    </location>
</feature>
<dbReference type="AlphaFoldDB" id="A0A4R1G168"/>
<feature type="binding site" evidence="17">
    <location>
        <begin position="86"/>
        <end position="87"/>
    </location>
    <ligand>
        <name>UDP-N-acetyl-alpha-D-glucosamine</name>
        <dbReference type="ChEBI" id="CHEBI:57705"/>
    </ligand>
</feature>
<evidence type="ECO:0000256" key="11">
    <source>
        <dbReference type="ARBA" id="ARBA00023268"/>
    </source>
</evidence>
<evidence type="ECO:0000256" key="17">
    <source>
        <dbReference type="HAMAP-Rule" id="MF_01631"/>
    </source>
</evidence>
<dbReference type="EMBL" id="SMFR01000001">
    <property type="protein sequence ID" value="TCJ99962.1"/>
    <property type="molecule type" value="Genomic_DNA"/>
</dbReference>
<keyword evidence="6 17" id="KW-0479">Metal-binding</keyword>
<feature type="binding site" evidence="17">
    <location>
        <position position="181"/>
    </location>
    <ligand>
        <name>UDP-N-acetyl-alpha-D-glucosamine</name>
        <dbReference type="ChEBI" id="CHEBI:57705"/>
    </ligand>
</feature>
<evidence type="ECO:0000256" key="4">
    <source>
        <dbReference type="ARBA" id="ARBA00022679"/>
    </source>
</evidence>
<feature type="binding site" evidence="17">
    <location>
        <begin position="10"/>
        <end position="13"/>
    </location>
    <ligand>
        <name>UDP-N-acetyl-alpha-D-glucosamine</name>
        <dbReference type="ChEBI" id="CHEBI:57705"/>
    </ligand>
</feature>
<comment type="subcellular location">
    <subcellularLocation>
        <location evidence="17">Cytoplasm</location>
    </subcellularLocation>
</comment>
<feature type="region of interest" description="Linker" evidence="17">
    <location>
        <begin position="242"/>
        <end position="262"/>
    </location>
</feature>
<evidence type="ECO:0000313" key="19">
    <source>
        <dbReference type="EMBL" id="TCJ99962.1"/>
    </source>
</evidence>
<evidence type="ECO:0000256" key="5">
    <source>
        <dbReference type="ARBA" id="ARBA00022695"/>
    </source>
</evidence>
<dbReference type="GO" id="GO:0009252">
    <property type="term" value="P:peptidoglycan biosynthetic process"/>
    <property type="evidence" value="ECO:0007669"/>
    <property type="project" value="UniProtKB-UniRule"/>
</dbReference>
<evidence type="ECO:0000256" key="10">
    <source>
        <dbReference type="ARBA" id="ARBA00022984"/>
    </source>
</evidence>
<evidence type="ECO:0000256" key="9">
    <source>
        <dbReference type="ARBA" id="ARBA00022960"/>
    </source>
</evidence>
<feature type="binding site" evidence="17">
    <location>
        <position position="416"/>
    </location>
    <ligand>
        <name>acetyl-CoA</name>
        <dbReference type="ChEBI" id="CHEBI:57288"/>
    </ligand>
</feature>
<keyword evidence="4 17" id="KW-0808">Transferase</keyword>
<name>A0A4R1G168_9NOCA</name>
<dbReference type="GO" id="GO:0000287">
    <property type="term" value="F:magnesium ion binding"/>
    <property type="evidence" value="ECO:0007669"/>
    <property type="project" value="UniProtKB-UniRule"/>
</dbReference>
<evidence type="ECO:0000256" key="6">
    <source>
        <dbReference type="ARBA" id="ARBA00022723"/>
    </source>
</evidence>